<proteinExistence type="inferred from homology"/>
<comment type="similarity">
    <text evidence="1 2">Belongs to the glycosyl hydrolase 35 family.</text>
</comment>
<feature type="compositionally biased region" description="Polar residues" evidence="3">
    <location>
        <begin position="1"/>
        <end position="11"/>
    </location>
</feature>
<keyword evidence="6" id="KW-1185">Reference proteome</keyword>
<dbReference type="Gene3D" id="3.20.20.80">
    <property type="entry name" value="Glycosidases"/>
    <property type="match status" value="1"/>
</dbReference>
<evidence type="ECO:0000313" key="6">
    <source>
        <dbReference type="Proteomes" id="UP000275356"/>
    </source>
</evidence>
<feature type="domain" description="Glycoside hydrolase 35 catalytic" evidence="4">
    <location>
        <begin position="40"/>
        <end position="186"/>
    </location>
</feature>
<dbReference type="PRINTS" id="PR00742">
    <property type="entry name" value="GLHYDRLASE35"/>
</dbReference>
<evidence type="ECO:0000313" key="5">
    <source>
        <dbReference type="EMBL" id="ROR97227.1"/>
    </source>
</evidence>
<sequence>MDTTSSVTSRGWTGPPSRPAMANELDVRDGLELTDRGLRRDGRGWIPVSGELHYSRVPRERWGERVRQVRAGGIDVVSTYVPWIHHVAAPGDARFDGGLDVGAFVDVVRAEGLDVVLRIGPWVHGEIRNGGLPDWVQAAPVRHRTNDPAYLDLVRTWFGQLAGALDGRGTPATVLAIQLENELDDRPDHLLRLKRLAREAGMSSPIWTATAWGGARLPRGEVLPLFGGYADGFWLDADEPWHPSFRAHFFFSHVWDDPGIGADVRPARETDADDATDGHAPTAEPAGAGGTDAAFPPATCELGGGMATAYHRRPWPSARDVAAVAHTKIGNGSTWQGYYMYAGGTNPGPDLQESHASGYPNDLAPLGYDFHAPVAASGRLRGSHALLRRQHAFLGAFADLLATMPSHLPDVLPAGVEDRATPRWAVRGNDESGFLLLNAHQPYEPVGPHEDARFTVAFPGRTVTLPSTPVVIPPGTMARWPVGLAAGGVTVEWATASVLTLLAGPVPVLVLVEDEGIAVEVAVRDGGTVGVRPLVPGRRPHRIETSGGRLDVLVVPAAEADDLWVQAGDAPDARRLLLSPDEVTWDVSGLVSARTPRAKARVLAYDVPRRSFEDLPLALVEGAAEVLDLRPAMTAAPGTVPSSYGSSGRRASAPDAGTVAGLAATFVLDAPAALDDPDACLEIDWAGDVAQLVVDGEVVDDQLWDGSPWLVSSVDRGVRAGARIELRLLPLSREAPVHLPPPARARLRDSAGQLLALDAVRLSRRALWRERRAAATALDRRAP</sequence>
<dbReference type="InterPro" id="IPR001944">
    <property type="entry name" value="Glycoside_Hdrlase_35"/>
</dbReference>
<dbReference type="EMBL" id="RKHQ01000001">
    <property type="protein sequence ID" value="ROR97227.1"/>
    <property type="molecule type" value="Genomic_DNA"/>
</dbReference>
<feature type="compositionally biased region" description="Low complexity" evidence="3">
    <location>
        <begin position="278"/>
        <end position="294"/>
    </location>
</feature>
<feature type="region of interest" description="Disordered" evidence="3">
    <location>
        <begin position="1"/>
        <end position="21"/>
    </location>
</feature>
<evidence type="ECO:0000259" key="4">
    <source>
        <dbReference type="Pfam" id="PF01301"/>
    </source>
</evidence>
<dbReference type="SUPFAM" id="SSF51445">
    <property type="entry name" value="(Trans)glycosidases"/>
    <property type="match status" value="1"/>
</dbReference>
<protein>
    <submittedName>
        <fullName evidence="5">Glycosyl hydrolase family 35</fullName>
    </submittedName>
</protein>
<accession>A0A3N2DBX3</accession>
<dbReference type="InterPro" id="IPR017853">
    <property type="entry name" value="GH"/>
</dbReference>
<reference evidence="5 6" key="1">
    <citation type="submission" date="2018-11" db="EMBL/GenBank/DDBJ databases">
        <title>Sequencing the genomes of 1000 actinobacteria strains.</title>
        <authorList>
            <person name="Klenk H.-P."/>
        </authorList>
    </citation>
    <scope>NUCLEOTIDE SEQUENCE [LARGE SCALE GENOMIC DNA]</scope>
    <source>
        <strain evidence="5 6">DSM 13521</strain>
    </source>
</reference>
<dbReference type="Pfam" id="PF01301">
    <property type="entry name" value="Glyco_hydro_35"/>
    <property type="match status" value="1"/>
</dbReference>
<dbReference type="GO" id="GO:0004553">
    <property type="term" value="F:hydrolase activity, hydrolyzing O-glycosyl compounds"/>
    <property type="evidence" value="ECO:0007669"/>
    <property type="project" value="InterPro"/>
</dbReference>
<dbReference type="AlphaFoldDB" id="A0A3N2DBX3"/>
<feature type="region of interest" description="Disordered" evidence="3">
    <location>
        <begin position="266"/>
        <end position="295"/>
    </location>
</feature>
<name>A0A3N2DBX3_9MICO</name>
<gene>
    <name evidence="5" type="ORF">EDD28_1824</name>
</gene>
<dbReference type="InterPro" id="IPR031330">
    <property type="entry name" value="Gly_Hdrlase_35_cat"/>
</dbReference>
<evidence type="ECO:0000256" key="1">
    <source>
        <dbReference type="ARBA" id="ARBA00009809"/>
    </source>
</evidence>
<organism evidence="5 6">
    <name type="scientific">Salana multivorans</name>
    <dbReference type="NCBI Taxonomy" id="120377"/>
    <lineage>
        <taxon>Bacteria</taxon>
        <taxon>Bacillati</taxon>
        <taxon>Actinomycetota</taxon>
        <taxon>Actinomycetes</taxon>
        <taxon>Micrococcales</taxon>
        <taxon>Beutenbergiaceae</taxon>
        <taxon>Salana</taxon>
    </lineage>
</organism>
<keyword evidence="5" id="KW-0378">Hydrolase</keyword>
<comment type="caution">
    <text evidence="5">The sequence shown here is derived from an EMBL/GenBank/DDBJ whole genome shotgun (WGS) entry which is preliminary data.</text>
</comment>
<dbReference type="Proteomes" id="UP000275356">
    <property type="component" value="Unassembled WGS sequence"/>
</dbReference>
<evidence type="ECO:0000256" key="2">
    <source>
        <dbReference type="RuleBase" id="RU003679"/>
    </source>
</evidence>
<dbReference type="PANTHER" id="PTHR23421">
    <property type="entry name" value="BETA-GALACTOSIDASE RELATED"/>
    <property type="match status" value="1"/>
</dbReference>
<evidence type="ECO:0000256" key="3">
    <source>
        <dbReference type="SAM" id="MobiDB-lite"/>
    </source>
</evidence>
<dbReference type="GO" id="GO:0005975">
    <property type="term" value="P:carbohydrate metabolic process"/>
    <property type="evidence" value="ECO:0007669"/>
    <property type="project" value="InterPro"/>
</dbReference>